<dbReference type="PROSITE" id="PS50931">
    <property type="entry name" value="HTH_LYSR"/>
    <property type="match status" value="1"/>
</dbReference>
<evidence type="ECO:0000256" key="1">
    <source>
        <dbReference type="ARBA" id="ARBA00009437"/>
    </source>
</evidence>
<keyword evidence="4" id="KW-0804">Transcription</keyword>
<keyword evidence="2" id="KW-0805">Transcription regulation</keyword>
<dbReference type="PANTHER" id="PTHR30419:SF8">
    <property type="entry name" value="NITROGEN ASSIMILATION TRANSCRIPTIONAL ACTIVATOR-RELATED"/>
    <property type="match status" value="1"/>
</dbReference>
<dbReference type="InterPro" id="IPR050950">
    <property type="entry name" value="HTH-type_LysR_regulators"/>
</dbReference>
<dbReference type="InterPro" id="IPR005119">
    <property type="entry name" value="LysR_subst-bd"/>
</dbReference>
<dbReference type="PANTHER" id="PTHR30419">
    <property type="entry name" value="HTH-TYPE TRANSCRIPTIONAL REGULATOR YBHD"/>
    <property type="match status" value="1"/>
</dbReference>
<dbReference type="GO" id="GO:0003677">
    <property type="term" value="F:DNA binding"/>
    <property type="evidence" value="ECO:0007669"/>
    <property type="project" value="UniProtKB-KW"/>
</dbReference>
<dbReference type="SUPFAM" id="SSF53850">
    <property type="entry name" value="Periplasmic binding protein-like II"/>
    <property type="match status" value="1"/>
</dbReference>
<evidence type="ECO:0000256" key="3">
    <source>
        <dbReference type="ARBA" id="ARBA00023125"/>
    </source>
</evidence>
<sequence>MMLDGDWYLRSRLKLRHLKLLVVLADVRNQAEAAGRLATTQPGASKMLAELEAMVGARLFERTAKGALPTPQGEILIRHARWILGDLGRLGDELEASGDQLAGELRLGTNSSSAVCLVPRGLVLLRQSAPGLTVTIHEASVESLLPALEARRLDVVVARLGRATAGAAYEQAALLEEPMVLAVAPGHPLTAHKSALSWRDLGDYPWILPPEGSPVHDALILLLDRHRIEPRVLARSASILNNLALMETAGALGIFPAAVGREYQRRGLLAALPLALPPVFGPIGIITLRGLAPSPALAAMIQSLQTSAQELKTSAQS</sequence>
<evidence type="ECO:0000256" key="2">
    <source>
        <dbReference type="ARBA" id="ARBA00023015"/>
    </source>
</evidence>
<comment type="similarity">
    <text evidence="1">Belongs to the LysR transcriptional regulatory family.</text>
</comment>
<dbReference type="EMBL" id="NJIH01000019">
    <property type="protein sequence ID" value="OWT53784.1"/>
    <property type="molecule type" value="Genomic_DNA"/>
</dbReference>
<name>A0A225LWU0_9BURK</name>
<proteinExistence type="inferred from homology"/>
<dbReference type="InterPro" id="IPR000847">
    <property type="entry name" value="LysR_HTH_N"/>
</dbReference>
<dbReference type="OrthoDB" id="5914299at2"/>
<keyword evidence="3" id="KW-0238">DNA-binding</keyword>
<evidence type="ECO:0000256" key="4">
    <source>
        <dbReference type="ARBA" id="ARBA00023163"/>
    </source>
</evidence>
<dbReference type="InterPro" id="IPR036388">
    <property type="entry name" value="WH-like_DNA-bd_sf"/>
</dbReference>
<evidence type="ECO:0000313" key="6">
    <source>
        <dbReference type="EMBL" id="OWT53784.1"/>
    </source>
</evidence>
<evidence type="ECO:0000313" key="7">
    <source>
        <dbReference type="Proteomes" id="UP000214603"/>
    </source>
</evidence>
<dbReference type="GO" id="GO:0003700">
    <property type="term" value="F:DNA-binding transcription factor activity"/>
    <property type="evidence" value="ECO:0007669"/>
    <property type="project" value="InterPro"/>
</dbReference>
<evidence type="ECO:0000259" key="5">
    <source>
        <dbReference type="PROSITE" id="PS50931"/>
    </source>
</evidence>
<dbReference type="RefSeq" id="WP_088605964.1">
    <property type="nucleotide sequence ID" value="NZ_NJIH01000019.1"/>
</dbReference>
<dbReference type="Gene3D" id="3.40.190.290">
    <property type="match status" value="1"/>
</dbReference>
<dbReference type="AlphaFoldDB" id="A0A225LWU0"/>
<gene>
    <name evidence="6" type="ORF">CEY11_24020</name>
</gene>
<reference evidence="7" key="1">
    <citation type="submission" date="2017-06" db="EMBL/GenBank/DDBJ databases">
        <title>Herbaspirillum phytohormonus sp. nov., isolated from the root nodule of Robinia pseudoacacia in lead-zinc mine.</title>
        <authorList>
            <person name="Fan M."/>
            <person name="Lin Y."/>
        </authorList>
    </citation>
    <scope>NUCLEOTIDE SEQUENCE [LARGE SCALE GENOMIC DNA]</scope>
    <source>
        <strain evidence="7">SC-089</strain>
    </source>
</reference>
<comment type="caution">
    <text evidence="6">The sequence shown here is derived from an EMBL/GenBank/DDBJ whole genome shotgun (WGS) entry which is preliminary data.</text>
</comment>
<protein>
    <submittedName>
        <fullName evidence="6">LysR family transcriptional regulator</fullName>
    </submittedName>
</protein>
<dbReference type="Pfam" id="PF03466">
    <property type="entry name" value="LysR_substrate"/>
    <property type="match status" value="1"/>
</dbReference>
<dbReference type="GO" id="GO:0005829">
    <property type="term" value="C:cytosol"/>
    <property type="evidence" value="ECO:0007669"/>
    <property type="project" value="TreeGrafter"/>
</dbReference>
<organism evidence="6 7">
    <name type="scientific">Candidimonas nitroreducens</name>
    <dbReference type="NCBI Taxonomy" id="683354"/>
    <lineage>
        <taxon>Bacteria</taxon>
        <taxon>Pseudomonadati</taxon>
        <taxon>Pseudomonadota</taxon>
        <taxon>Betaproteobacteria</taxon>
        <taxon>Burkholderiales</taxon>
        <taxon>Alcaligenaceae</taxon>
        <taxon>Candidimonas</taxon>
    </lineage>
</organism>
<dbReference type="InterPro" id="IPR036390">
    <property type="entry name" value="WH_DNA-bd_sf"/>
</dbReference>
<accession>A0A225LWU0</accession>
<dbReference type="Gene3D" id="1.10.10.10">
    <property type="entry name" value="Winged helix-like DNA-binding domain superfamily/Winged helix DNA-binding domain"/>
    <property type="match status" value="1"/>
</dbReference>
<feature type="domain" description="HTH lysR-type" evidence="5">
    <location>
        <begin position="13"/>
        <end position="70"/>
    </location>
</feature>
<keyword evidence="7" id="KW-1185">Reference proteome</keyword>
<dbReference type="Proteomes" id="UP000214603">
    <property type="component" value="Unassembled WGS sequence"/>
</dbReference>
<dbReference type="Pfam" id="PF00126">
    <property type="entry name" value="HTH_1"/>
    <property type="match status" value="1"/>
</dbReference>
<dbReference type="SUPFAM" id="SSF46785">
    <property type="entry name" value="Winged helix' DNA-binding domain"/>
    <property type="match status" value="1"/>
</dbReference>